<evidence type="ECO:0000256" key="1">
    <source>
        <dbReference type="SAM" id="MobiDB-lite"/>
    </source>
</evidence>
<feature type="region of interest" description="Disordered" evidence="1">
    <location>
        <begin position="1"/>
        <end position="86"/>
    </location>
</feature>
<feature type="compositionally biased region" description="Basic residues" evidence="1">
    <location>
        <begin position="76"/>
        <end position="86"/>
    </location>
</feature>
<evidence type="ECO:0000313" key="3">
    <source>
        <dbReference type="Proteomes" id="UP000469545"/>
    </source>
</evidence>
<gene>
    <name evidence="2" type="ORF">G3I46_35965</name>
</gene>
<name>A0A6N9UW00_9ACTN</name>
<feature type="compositionally biased region" description="Basic and acidic residues" evidence="1">
    <location>
        <begin position="51"/>
        <end position="64"/>
    </location>
</feature>
<evidence type="ECO:0000313" key="2">
    <source>
        <dbReference type="EMBL" id="NEB21834.1"/>
    </source>
</evidence>
<sequence length="98" mass="10023">MSSPSPYADGGNTVPEAQGSPNVYLPQNAPPTRYDGYADPASAHGWENAYDETRELPPVGERDVPSVTGGGGPRHGAGRRAVARRPGRAVAVAGVVGA</sequence>
<keyword evidence="3" id="KW-1185">Reference proteome</keyword>
<dbReference type="Proteomes" id="UP000469545">
    <property type="component" value="Unassembled WGS sequence"/>
</dbReference>
<dbReference type="AlphaFoldDB" id="A0A6N9UW00"/>
<comment type="caution">
    <text evidence="2">The sequence shown here is derived from an EMBL/GenBank/DDBJ whole genome shotgun (WGS) entry which is preliminary data.</text>
</comment>
<organism evidence="2 3">
    <name type="scientific">Streptomyces coelicoflavus</name>
    <dbReference type="NCBI Taxonomy" id="285562"/>
    <lineage>
        <taxon>Bacteria</taxon>
        <taxon>Bacillati</taxon>
        <taxon>Actinomycetota</taxon>
        <taxon>Actinomycetes</taxon>
        <taxon>Kitasatosporales</taxon>
        <taxon>Streptomycetaceae</taxon>
        <taxon>Streptomyces</taxon>
    </lineage>
</organism>
<accession>A0A6N9UW00</accession>
<reference evidence="2 3" key="1">
    <citation type="submission" date="2020-01" db="EMBL/GenBank/DDBJ databases">
        <title>Insect and environment-associated Actinomycetes.</title>
        <authorList>
            <person name="Currrie C."/>
            <person name="Chevrette M."/>
            <person name="Carlson C."/>
            <person name="Stubbendieck R."/>
            <person name="Wendt-Pienkowski E."/>
        </authorList>
    </citation>
    <scope>NUCLEOTIDE SEQUENCE [LARGE SCALE GENOMIC DNA]</scope>
    <source>
        <strain evidence="2 3">SID14172</strain>
    </source>
</reference>
<proteinExistence type="predicted"/>
<dbReference type="EMBL" id="JAAGMB010000842">
    <property type="protein sequence ID" value="NEB21834.1"/>
    <property type="molecule type" value="Genomic_DNA"/>
</dbReference>
<feature type="non-terminal residue" evidence="2">
    <location>
        <position position="98"/>
    </location>
</feature>
<protein>
    <submittedName>
        <fullName evidence="2">Uncharacterized protein</fullName>
    </submittedName>
</protein>